<dbReference type="PROSITE" id="PS50175">
    <property type="entry name" value="ASP_PROT_RETROV"/>
    <property type="match status" value="1"/>
</dbReference>
<protein>
    <recommendedName>
        <fullName evidence="2">Peptidase A2 domain-containing protein</fullName>
    </recommendedName>
</protein>
<dbReference type="SUPFAM" id="SSF50630">
    <property type="entry name" value="Acid proteases"/>
    <property type="match status" value="1"/>
</dbReference>
<organism evidence="3 4">
    <name type="scientific">Phenylobacterium terrae</name>
    <dbReference type="NCBI Taxonomy" id="2665495"/>
    <lineage>
        <taxon>Bacteria</taxon>
        <taxon>Pseudomonadati</taxon>
        <taxon>Pseudomonadota</taxon>
        <taxon>Alphaproteobacteria</taxon>
        <taxon>Caulobacterales</taxon>
        <taxon>Caulobacteraceae</taxon>
        <taxon>Phenylobacterium</taxon>
    </lineage>
</organism>
<keyword evidence="4" id="KW-1185">Reference proteome</keyword>
<dbReference type="InterPro" id="IPR001995">
    <property type="entry name" value="Peptidase_A2_cat"/>
</dbReference>
<evidence type="ECO:0000313" key="3">
    <source>
        <dbReference type="EMBL" id="MFD1781892.1"/>
    </source>
</evidence>
<accession>A0ABW4MV94</accession>
<keyword evidence="1" id="KW-0378">Hydrolase</keyword>
<evidence type="ECO:0000256" key="1">
    <source>
        <dbReference type="ARBA" id="ARBA00022801"/>
    </source>
</evidence>
<reference evidence="4" key="1">
    <citation type="journal article" date="2019" name="Int. J. Syst. Evol. Microbiol.">
        <title>The Global Catalogue of Microorganisms (GCM) 10K type strain sequencing project: providing services to taxonomists for standard genome sequencing and annotation.</title>
        <authorList>
            <consortium name="The Broad Institute Genomics Platform"/>
            <consortium name="The Broad Institute Genome Sequencing Center for Infectious Disease"/>
            <person name="Wu L."/>
            <person name="Ma J."/>
        </authorList>
    </citation>
    <scope>NUCLEOTIDE SEQUENCE [LARGE SCALE GENOMIC DNA]</scope>
    <source>
        <strain evidence="4">DFY28</strain>
    </source>
</reference>
<name>A0ABW4MV94_9CAUL</name>
<evidence type="ECO:0000313" key="4">
    <source>
        <dbReference type="Proteomes" id="UP001597237"/>
    </source>
</evidence>
<dbReference type="RefSeq" id="WP_377281275.1">
    <property type="nucleotide sequence ID" value="NZ_JBHRSI010000003.1"/>
</dbReference>
<sequence length="151" mass="16345">MRSTQAGFKSGVAGESPADLLVRLGPTIQVDIGLRSRSPAGEPPDLPVKKIKALIDTGAGADCIDDALARSLGLPVHDIGEISGVGGRHRAYIYTARTYVPGLDRLLFQPFTGVRLQEGEQWHRVILGRAFLRHYRVTYDGLTGQVEIAEP</sequence>
<dbReference type="EMBL" id="JBHUEY010000001">
    <property type="protein sequence ID" value="MFD1781892.1"/>
    <property type="molecule type" value="Genomic_DNA"/>
</dbReference>
<feature type="domain" description="Peptidase A2" evidence="2">
    <location>
        <begin position="51"/>
        <end position="87"/>
    </location>
</feature>
<proteinExistence type="predicted"/>
<gene>
    <name evidence="3" type="ORF">ACFSC0_00665</name>
</gene>
<dbReference type="Proteomes" id="UP001597237">
    <property type="component" value="Unassembled WGS sequence"/>
</dbReference>
<evidence type="ECO:0000259" key="2">
    <source>
        <dbReference type="PROSITE" id="PS50175"/>
    </source>
</evidence>
<comment type="caution">
    <text evidence="3">The sequence shown here is derived from an EMBL/GenBank/DDBJ whole genome shotgun (WGS) entry which is preliminary data.</text>
</comment>
<dbReference type="InterPro" id="IPR021109">
    <property type="entry name" value="Peptidase_aspartic_dom_sf"/>
</dbReference>
<dbReference type="Gene3D" id="2.40.70.10">
    <property type="entry name" value="Acid Proteases"/>
    <property type="match status" value="1"/>
</dbReference>